<feature type="compositionally biased region" description="Basic and acidic residues" evidence="1">
    <location>
        <begin position="180"/>
        <end position="213"/>
    </location>
</feature>
<evidence type="ECO:0000313" key="4">
    <source>
        <dbReference type="Proteomes" id="UP000596661"/>
    </source>
</evidence>
<dbReference type="SUPFAM" id="SSF47616">
    <property type="entry name" value="GST C-terminal domain-like"/>
    <property type="match status" value="1"/>
</dbReference>
<proteinExistence type="predicted"/>
<dbReference type="InterPro" id="IPR053836">
    <property type="entry name" value="Arc1-like_N"/>
</dbReference>
<dbReference type="Gramene" id="evm.model.02.13.3.5bd9b133">
    <property type="protein sequence ID" value="cds.evm.model.02.13.3.5bd9b133"/>
    <property type="gene ID" value="evm.TU.02.13"/>
</dbReference>
<reference evidence="3" key="1">
    <citation type="submission" date="2018-11" db="EMBL/GenBank/DDBJ databases">
        <authorList>
            <person name="Grassa J C."/>
        </authorList>
    </citation>
    <scope>NUCLEOTIDE SEQUENCE [LARGE SCALE GENOMIC DNA]</scope>
</reference>
<accession>A0A803NT36</accession>
<evidence type="ECO:0000256" key="1">
    <source>
        <dbReference type="SAM" id="MobiDB-lite"/>
    </source>
</evidence>
<organism evidence="3 4">
    <name type="scientific">Cannabis sativa</name>
    <name type="common">Hemp</name>
    <name type="synonym">Marijuana</name>
    <dbReference type="NCBI Taxonomy" id="3483"/>
    <lineage>
        <taxon>Eukaryota</taxon>
        <taxon>Viridiplantae</taxon>
        <taxon>Streptophyta</taxon>
        <taxon>Embryophyta</taxon>
        <taxon>Tracheophyta</taxon>
        <taxon>Spermatophyta</taxon>
        <taxon>Magnoliopsida</taxon>
        <taxon>eudicotyledons</taxon>
        <taxon>Gunneridae</taxon>
        <taxon>Pentapetalae</taxon>
        <taxon>rosids</taxon>
        <taxon>fabids</taxon>
        <taxon>Rosales</taxon>
        <taxon>Cannabaceae</taxon>
        <taxon>Cannabis</taxon>
    </lineage>
</organism>
<evidence type="ECO:0000313" key="3">
    <source>
        <dbReference type="EnsemblPlants" id="cds.evm.model.02.13.3.5bd9b133"/>
    </source>
</evidence>
<dbReference type="Gene3D" id="1.20.1050.130">
    <property type="match status" value="1"/>
</dbReference>
<dbReference type="Proteomes" id="UP000596661">
    <property type="component" value="Chromosome 2"/>
</dbReference>
<dbReference type="InterPro" id="IPR036282">
    <property type="entry name" value="Glutathione-S-Trfase_C_sf"/>
</dbReference>
<sequence length="272" mass="30168">MASKGNINLSRNKLILSALSIQLSLDSNQFSSDVVENDIKSMYNILKSSKNERPTENNDQMTKWIAFAESFPTESSACFEVLKGLNEDLVLKSVLLGNGLKPSEADVIVFSVIHSSVIELSKSDKEKLPHLMRWIDYIQSKVDLGNVFKKILHEKTPFEPHLHLQGTKAADKVEVESGAKKVAESPKVADKPEAEVKTKKSEDPKAKKSDNAKKATGNKEASKEKKKAPEAETVEKDKEVSVSLLNIKVGLISKAWKHPSADRYVDFFTSPC</sequence>
<keyword evidence="4" id="KW-1185">Reference proteome</keyword>
<dbReference type="PANTHER" id="PTHR11586:SF33">
    <property type="entry name" value="AMINOACYL TRNA SYNTHASE COMPLEX-INTERACTING MULTIFUNCTIONAL PROTEIN 1"/>
    <property type="match status" value="1"/>
</dbReference>
<reference evidence="3" key="2">
    <citation type="submission" date="2021-03" db="UniProtKB">
        <authorList>
            <consortium name="EnsemblPlants"/>
        </authorList>
    </citation>
    <scope>IDENTIFICATION</scope>
</reference>
<protein>
    <recommendedName>
        <fullName evidence="2">Nuclear-export cofactor Arc1-like N-terminal domain-containing protein</fullName>
    </recommendedName>
</protein>
<dbReference type="AlphaFoldDB" id="A0A803NT36"/>
<dbReference type="Pfam" id="PF21972">
    <property type="entry name" value="Arc1p_N_like"/>
    <property type="match status" value="1"/>
</dbReference>
<dbReference type="CDD" id="cd10304">
    <property type="entry name" value="GST_C_Arc1p_N_like"/>
    <property type="match status" value="1"/>
</dbReference>
<gene>
    <name evidence="3" type="primary">LOC115706199</name>
</gene>
<name>A0A803NT36_CANSA</name>
<dbReference type="GO" id="GO:0032991">
    <property type="term" value="C:protein-containing complex"/>
    <property type="evidence" value="ECO:0007669"/>
    <property type="project" value="UniProtKB-ARBA"/>
</dbReference>
<feature type="domain" description="Nuclear-export cofactor Arc1-like N-terminal" evidence="2">
    <location>
        <begin position="79"/>
        <end position="141"/>
    </location>
</feature>
<feature type="compositionally biased region" description="Basic and acidic residues" evidence="1">
    <location>
        <begin position="220"/>
        <end position="238"/>
    </location>
</feature>
<dbReference type="PANTHER" id="PTHR11586">
    <property type="entry name" value="TRNA-AMINOACYLATION COFACTOR ARC1 FAMILY MEMBER"/>
    <property type="match status" value="1"/>
</dbReference>
<evidence type="ECO:0000259" key="2">
    <source>
        <dbReference type="Pfam" id="PF21972"/>
    </source>
</evidence>
<dbReference type="InterPro" id="IPR051270">
    <property type="entry name" value="Tyrosine-tRNA_ligase_regulator"/>
</dbReference>
<feature type="region of interest" description="Disordered" evidence="1">
    <location>
        <begin position="180"/>
        <end position="238"/>
    </location>
</feature>
<dbReference type="EMBL" id="UZAU01000084">
    <property type="status" value="NOT_ANNOTATED_CDS"/>
    <property type="molecule type" value="Genomic_DNA"/>
</dbReference>
<dbReference type="EnsemblPlants" id="evm.model.02.13.3.5bd9b133">
    <property type="protein sequence ID" value="cds.evm.model.02.13.3.5bd9b133"/>
    <property type="gene ID" value="evm.TU.02.13"/>
</dbReference>